<feature type="domain" description="Fe/B12 periplasmic-binding" evidence="3">
    <location>
        <begin position="39"/>
        <end position="288"/>
    </location>
</feature>
<evidence type="ECO:0000256" key="1">
    <source>
        <dbReference type="ARBA" id="ARBA00022729"/>
    </source>
</evidence>
<dbReference type="CDD" id="cd01144">
    <property type="entry name" value="BtuF"/>
    <property type="match status" value="1"/>
</dbReference>
<dbReference type="AlphaFoldDB" id="A0A934W785"/>
<evidence type="ECO:0000313" key="4">
    <source>
        <dbReference type="EMBL" id="MBK4734394.1"/>
    </source>
</evidence>
<dbReference type="PROSITE" id="PS50983">
    <property type="entry name" value="FE_B12_PBP"/>
    <property type="match status" value="1"/>
</dbReference>
<organism evidence="4 5">
    <name type="scientific">Noviherbaspirillum pedocola</name>
    <dbReference type="NCBI Taxonomy" id="2801341"/>
    <lineage>
        <taxon>Bacteria</taxon>
        <taxon>Pseudomonadati</taxon>
        <taxon>Pseudomonadota</taxon>
        <taxon>Betaproteobacteria</taxon>
        <taxon>Burkholderiales</taxon>
        <taxon>Oxalobacteraceae</taxon>
        <taxon>Noviherbaspirillum</taxon>
    </lineage>
</organism>
<dbReference type="SUPFAM" id="SSF53807">
    <property type="entry name" value="Helical backbone' metal receptor"/>
    <property type="match status" value="1"/>
</dbReference>
<evidence type="ECO:0000313" key="5">
    <source>
        <dbReference type="Proteomes" id="UP000622890"/>
    </source>
</evidence>
<feature type="signal peptide" evidence="2">
    <location>
        <begin position="1"/>
        <end position="19"/>
    </location>
</feature>
<protein>
    <submittedName>
        <fullName evidence="4">Cobalamin-binding protein</fullName>
    </submittedName>
</protein>
<evidence type="ECO:0000256" key="2">
    <source>
        <dbReference type="SAM" id="SignalP"/>
    </source>
</evidence>
<dbReference type="Gene3D" id="3.40.50.1980">
    <property type="entry name" value="Nitrogenase molybdenum iron protein domain"/>
    <property type="match status" value="2"/>
</dbReference>
<proteinExistence type="predicted"/>
<keyword evidence="5" id="KW-1185">Reference proteome</keyword>
<keyword evidence="1 2" id="KW-0732">Signal</keyword>
<dbReference type="GO" id="GO:0071281">
    <property type="term" value="P:cellular response to iron ion"/>
    <property type="evidence" value="ECO:0007669"/>
    <property type="project" value="TreeGrafter"/>
</dbReference>
<sequence>MRHVLAALLCAMLTLPACAAVSARDDAGHTITLPQPAKRIISMAPHVTELLFAAGAGPQIVGAVAYSDYPEAARAIPRVSDALQLDLERIVALRPDLVVVWSHGSPERQVEQLRRLGIPLYFNDPRRLDDIPDSIGRLGHLAGVDASANAAAAALRARLAALADHDGERRSLRVFYQVWNKPLYTLGGAHIVSDAIRLCGGENIFASERAAAPAVGIEAVLAADPDVIIGSAGPDAPDGALAMWRAYPGMRAVRFGNLLTVDGILLNRAGPRMIDGVAQLCARFDEARRHAMGKR</sequence>
<gene>
    <name evidence="4" type="ORF">JJB74_07245</name>
</gene>
<evidence type="ECO:0000259" key="3">
    <source>
        <dbReference type="PROSITE" id="PS50983"/>
    </source>
</evidence>
<dbReference type="Proteomes" id="UP000622890">
    <property type="component" value="Unassembled WGS sequence"/>
</dbReference>
<dbReference type="PANTHER" id="PTHR30535">
    <property type="entry name" value="VITAMIN B12-BINDING PROTEIN"/>
    <property type="match status" value="1"/>
</dbReference>
<dbReference type="EMBL" id="JAEPBG010000002">
    <property type="protein sequence ID" value="MBK4734394.1"/>
    <property type="molecule type" value="Genomic_DNA"/>
</dbReference>
<feature type="chain" id="PRO_5037696334" evidence="2">
    <location>
        <begin position="20"/>
        <end position="295"/>
    </location>
</feature>
<dbReference type="NCBIfam" id="NF038402">
    <property type="entry name" value="TroA_like"/>
    <property type="match status" value="1"/>
</dbReference>
<accession>A0A934W785</accession>
<dbReference type="Pfam" id="PF01497">
    <property type="entry name" value="Peripla_BP_2"/>
    <property type="match status" value="1"/>
</dbReference>
<dbReference type="InterPro" id="IPR002491">
    <property type="entry name" value="ABC_transptr_periplasmic_BD"/>
</dbReference>
<dbReference type="InterPro" id="IPR054828">
    <property type="entry name" value="Vit_B12_bind_prot"/>
</dbReference>
<reference evidence="4" key="1">
    <citation type="submission" date="2021-01" db="EMBL/GenBank/DDBJ databases">
        <title>Genome sequence of strain Noviherbaspirillum sp. DKR-6.</title>
        <authorList>
            <person name="Chaudhary D.K."/>
        </authorList>
    </citation>
    <scope>NUCLEOTIDE SEQUENCE</scope>
    <source>
        <strain evidence="4">DKR-6</strain>
    </source>
</reference>
<dbReference type="PANTHER" id="PTHR30535:SF34">
    <property type="entry name" value="MOLYBDATE-BINDING PROTEIN MOLA"/>
    <property type="match status" value="1"/>
</dbReference>
<comment type="caution">
    <text evidence="4">The sequence shown here is derived from an EMBL/GenBank/DDBJ whole genome shotgun (WGS) entry which is preliminary data.</text>
</comment>
<name>A0A934W785_9BURK</name>
<dbReference type="InterPro" id="IPR050902">
    <property type="entry name" value="ABC_Transporter_SBP"/>
</dbReference>